<name>I5B3U4_9BACT</name>
<keyword evidence="2" id="KW-1185">Reference proteome</keyword>
<dbReference type="eggNOG" id="COG3496">
    <property type="taxonomic scope" value="Bacteria"/>
</dbReference>
<dbReference type="SUPFAM" id="SSF53335">
    <property type="entry name" value="S-adenosyl-L-methionine-dependent methyltransferases"/>
    <property type="match status" value="1"/>
</dbReference>
<dbReference type="GO" id="GO:0032259">
    <property type="term" value="P:methylation"/>
    <property type="evidence" value="ECO:0007669"/>
    <property type="project" value="UniProtKB-KW"/>
</dbReference>
<keyword evidence="1" id="KW-0489">Methyltransferase</keyword>
<dbReference type="PANTHER" id="PTHR43667:SF2">
    <property type="entry name" value="FATTY ACID C-METHYL TRANSFERASE"/>
    <property type="match status" value="1"/>
</dbReference>
<dbReference type="Pfam" id="PF02353">
    <property type="entry name" value="CMAS"/>
    <property type="match status" value="1"/>
</dbReference>
<dbReference type="HOGENOM" id="CLU_406390_0_0_7"/>
<dbReference type="InterPro" id="IPR050723">
    <property type="entry name" value="CFA/CMAS"/>
</dbReference>
<dbReference type="OrthoDB" id="9782855at2"/>
<proteinExistence type="predicted"/>
<evidence type="ECO:0000313" key="1">
    <source>
        <dbReference type="EMBL" id="EIM64157.1"/>
    </source>
</evidence>
<gene>
    <name evidence="1" type="ORF">DespoDRAFT_02284</name>
</gene>
<dbReference type="eggNOG" id="COG2230">
    <property type="taxonomic scope" value="Bacteria"/>
</dbReference>
<keyword evidence="1" id="KW-0808">Transferase</keyword>
<evidence type="ECO:0000313" key="2">
    <source>
        <dbReference type="Proteomes" id="UP000005778"/>
    </source>
</evidence>
<dbReference type="GO" id="GO:0008168">
    <property type="term" value="F:methyltransferase activity"/>
    <property type="evidence" value="ECO:0007669"/>
    <property type="project" value="UniProtKB-KW"/>
</dbReference>
<dbReference type="PANTHER" id="PTHR43667">
    <property type="entry name" value="CYCLOPROPANE-FATTY-ACYL-PHOSPHOLIPID SYNTHASE"/>
    <property type="match status" value="1"/>
</dbReference>
<reference evidence="1 2" key="2">
    <citation type="submission" date="2012-02" db="EMBL/GenBank/DDBJ databases">
        <title>Improved High-Quality Draft sequence of Desulfobacter postgatei 2ac9.</title>
        <authorList>
            <consortium name="US DOE Joint Genome Institute"/>
            <person name="Lucas S."/>
            <person name="Han J."/>
            <person name="Lapidus A."/>
            <person name="Cheng J.-F."/>
            <person name="Goodwin L."/>
            <person name="Pitluck S."/>
            <person name="Peters L."/>
            <person name="Ovchinnikova G."/>
            <person name="Held B."/>
            <person name="Detter J.C."/>
            <person name="Han C."/>
            <person name="Tapia R."/>
            <person name="Land M."/>
            <person name="Hauser L."/>
            <person name="Kyrpides N."/>
            <person name="Ivanova N."/>
            <person name="Pagani I."/>
            <person name="Orellana R."/>
            <person name="Lovley D."/>
            <person name="Woyke T."/>
        </authorList>
    </citation>
    <scope>NUCLEOTIDE SEQUENCE [LARGE SCALE GENOMIC DNA]</scope>
    <source>
        <strain evidence="1 2">2ac9</strain>
    </source>
</reference>
<accession>I5B3U4</accession>
<dbReference type="EMBL" id="CM001488">
    <property type="protein sequence ID" value="EIM64157.1"/>
    <property type="molecule type" value="Genomic_DNA"/>
</dbReference>
<organism evidence="1 2">
    <name type="scientific">Desulfobacter postgatei 2ac9</name>
    <dbReference type="NCBI Taxonomy" id="879212"/>
    <lineage>
        <taxon>Bacteria</taxon>
        <taxon>Pseudomonadati</taxon>
        <taxon>Thermodesulfobacteriota</taxon>
        <taxon>Desulfobacteria</taxon>
        <taxon>Desulfobacterales</taxon>
        <taxon>Desulfobacteraceae</taxon>
        <taxon>Desulfobacter</taxon>
    </lineage>
</organism>
<dbReference type="Gene3D" id="3.40.50.150">
    <property type="entry name" value="Vaccinia Virus protein VP39"/>
    <property type="match status" value="1"/>
</dbReference>
<dbReference type="CDD" id="cd02440">
    <property type="entry name" value="AdoMet_MTases"/>
    <property type="match status" value="1"/>
</dbReference>
<dbReference type="InterPro" id="IPR010775">
    <property type="entry name" value="DUF1365"/>
</dbReference>
<dbReference type="InterPro" id="IPR029063">
    <property type="entry name" value="SAM-dependent_MTases_sf"/>
</dbReference>
<dbReference type="Proteomes" id="UP000005778">
    <property type="component" value="Chromosome"/>
</dbReference>
<dbReference type="Pfam" id="PF07103">
    <property type="entry name" value="DUF1365"/>
    <property type="match status" value="1"/>
</dbReference>
<sequence length="654" mass="75942">MNSKIFTGKIKHRRYWPVDHDLSYPVYLYAFDLDEFSGLNRRYPLFGYNKLAVTSIHDRDYLQPGNLPIKEKLSELLRRHQIKQSVSNIIMITSARYFNYVFNPVSFYYCYTDDHALAAIIAEVNNTYGERHPYVLKAGTPGAGKWIATFQTPKVFHVSPFNKVEGIYRFYFSDPKDQLEIKIELFNNNKKIMTAEFKGAGVPMTAVNHLKTIMEYPFAPHLSIPRIYAHAFKLFFKKKLSFNDKPIPQSPMTMKKQTPGIFETLCQKLVFKALRKITIGGFKIKMPNQEIISFGHPEDSHPVIMKIEDYNFFPRVILDGEIGFGEAYMHSEWDTPDLLKLLKILIQNRDHFSDGNLLLSFFTRIKEKTAHDGRINSIKNTPENIRAHYDLSNAFYELFLDNQMMYSCGIFEQPDDSLEKSQEQKMMRILTQADIRETHHILEIGCGWGGFAVFAAQKTGCHVTGITVSKAQYDRACQRIIDEGLGDRVTIKLQDYRHITGKFDRIVSIEMIEAVGPQFFSTYFKRGQALLKPGGRMLFQSIIIEDKRYKNYCKERDWIQKHIFPGGHLPCLKILKETISEHTDFHISNVHHMGADYAVTLSHWRDRFLSNKENIVRLGFDEIFFRKWIYYFSICEAGFTVGGIDDIQVSLELV</sequence>
<dbReference type="STRING" id="879212.DespoDRAFT_02284"/>
<protein>
    <submittedName>
        <fullName evidence="1">Methyltransferase, cyclopropane fatty acid synthase</fullName>
    </submittedName>
</protein>
<dbReference type="AlphaFoldDB" id="I5B3U4"/>
<reference evidence="1 2" key="1">
    <citation type="submission" date="2011-09" db="EMBL/GenBank/DDBJ databases">
        <authorList>
            <consortium name="US DOE Joint Genome Institute (JGI-PGF)"/>
            <person name="Lucas S."/>
            <person name="Han J."/>
            <person name="Lapidus A."/>
            <person name="Cheng J.-F."/>
            <person name="Goodwin L."/>
            <person name="Pitluck S."/>
            <person name="Peters L."/>
            <person name="Land M.L."/>
            <person name="Hauser L."/>
            <person name="Orellana R."/>
            <person name="Lovley D."/>
            <person name="Woyke T.J."/>
        </authorList>
    </citation>
    <scope>NUCLEOTIDE SEQUENCE [LARGE SCALE GENOMIC DNA]</scope>
    <source>
        <strain evidence="1 2">2ac9</strain>
    </source>
</reference>
<dbReference type="RefSeq" id="WP_004073631.1">
    <property type="nucleotide sequence ID" value="NZ_CM001488.1"/>
</dbReference>